<organism evidence="6 7">
    <name type="scientific">Staphylococcus gallinarum</name>
    <dbReference type="NCBI Taxonomy" id="1293"/>
    <lineage>
        <taxon>Bacteria</taxon>
        <taxon>Bacillati</taxon>
        <taxon>Bacillota</taxon>
        <taxon>Bacilli</taxon>
        <taxon>Bacillales</taxon>
        <taxon>Staphylococcaceae</taxon>
        <taxon>Staphylococcus</taxon>
    </lineage>
</organism>
<dbReference type="Proteomes" id="UP000283576">
    <property type="component" value="Unassembled WGS sequence"/>
</dbReference>
<dbReference type="GO" id="GO:0005524">
    <property type="term" value="F:ATP binding"/>
    <property type="evidence" value="ECO:0007669"/>
    <property type="project" value="UniProtKB-KW"/>
</dbReference>
<name>A0A2T4SUR1_STAGA</name>
<dbReference type="SMART" id="SM00382">
    <property type="entry name" value="AAA"/>
    <property type="match status" value="1"/>
</dbReference>
<dbReference type="InterPro" id="IPR003439">
    <property type="entry name" value="ABC_transporter-like_ATP-bd"/>
</dbReference>
<reference evidence="6 7" key="1">
    <citation type="journal article" date="2016" name="Front. Microbiol.">
        <title>Comprehensive Phylogenetic Analysis of Bovine Non-aureus Staphylococci Species Based on Whole-Genome Sequencing.</title>
        <authorList>
            <person name="Naushad S."/>
            <person name="Barkema H.W."/>
            <person name="Luby C."/>
            <person name="Condas L.A."/>
            <person name="Nobrega D.B."/>
            <person name="Carson D.A."/>
            <person name="De Buck J."/>
        </authorList>
    </citation>
    <scope>NUCLEOTIDE SEQUENCE [LARGE SCALE GENOMIC DNA]</scope>
    <source>
        <strain evidence="6 7">SNUC 1388</strain>
    </source>
</reference>
<sequence>MLIDLNGISRRKQGKEIIKDVTWQIQKGEKWMLYGLNGAGKTTLLNILNAYEPITSGEITLFNMKPGKQGYSADAVRENIGFVSNSLMDRFQDGEIVLDVVISGIFKSIGVYQSVTSEHIERAKRSLQQLGMSEFEQQYYGYLSTGERQKVLIARALMGEPQLLILDEPASGLDFIAREDLLSTLDELYEQHPELAVIYVTHFVEEITERIQKGFLLKNGQRFMQGDIESVLNSDTLSNYFNRNVSIIKQNRRYSLFLNEDKIAENQRK</sequence>
<keyword evidence="3" id="KW-0547">Nucleotide-binding</keyword>
<protein>
    <submittedName>
        <fullName evidence="6">ABC transporter ATP-binding protein</fullName>
    </submittedName>
</protein>
<feature type="domain" description="ABC transporter" evidence="5">
    <location>
        <begin position="3"/>
        <end position="244"/>
    </location>
</feature>
<evidence type="ECO:0000256" key="3">
    <source>
        <dbReference type="ARBA" id="ARBA00022741"/>
    </source>
</evidence>
<dbReference type="InterPro" id="IPR027417">
    <property type="entry name" value="P-loop_NTPase"/>
</dbReference>
<keyword evidence="4 6" id="KW-0067">ATP-binding</keyword>
<dbReference type="InterPro" id="IPR003593">
    <property type="entry name" value="AAA+_ATPase"/>
</dbReference>
<dbReference type="SUPFAM" id="SSF52540">
    <property type="entry name" value="P-loop containing nucleoside triphosphate hydrolases"/>
    <property type="match status" value="1"/>
</dbReference>
<evidence type="ECO:0000313" key="6">
    <source>
        <dbReference type="EMBL" id="RIL41719.1"/>
    </source>
</evidence>
<dbReference type="Pfam" id="PF00005">
    <property type="entry name" value="ABC_tran"/>
    <property type="match status" value="1"/>
</dbReference>
<accession>A0A2T4SUR1</accession>
<evidence type="ECO:0000259" key="5">
    <source>
        <dbReference type="PROSITE" id="PS50893"/>
    </source>
</evidence>
<evidence type="ECO:0000256" key="4">
    <source>
        <dbReference type="ARBA" id="ARBA00022840"/>
    </source>
</evidence>
<dbReference type="AlphaFoldDB" id="A0A2T4SUR1"/>
<dbReference type="GO" id="GO:0016887">
    <property type="term" value="F:ATP hydrolysis activity"/>
    <property type="evidence" value="ECO:0007669"/>
    <property type="project" value="InterPro"/>
</dbReference>
<evidence type="ECO:0000313" key="7">
    <source>
        <dbReference type="Proteomes" id="UP000283576"/>
    </source>
</evidence>
<dbReference type="PROSITE" id="PS50893">
    <property type="entry name" value="ABC_TRANSPORTER_2"/>
    <property type="match status" value="1"/>
</dbReference>
<dbReference type="InterPro" id="IPR050153">
    <property type="entry name" value="Metal_Ion_Import_ABC"/>
</dbReference>
<dbReference type="RefSeq" id="WP_107590179.1">
    <property type="nucleotide sequence ID" value="NZ_JAIBNU010000007.1"/>
</dbReference>
<dbReference type="PANTHER" id="PTHR42734:SF17">
    <property type="entry name" value="METAL TRANSPORT SYSTEM ATP-BINDING PROTEIN TM_0124-RELATED"/>
    <property type="match status" value="1"/>
</dbReference>
<gene>
    <name evidence="6" type="ORF">BUZ01_11200</name>
</gene>
<evidence type="ECO:0000256" key="2">
    <source>
        <dbReference type="ARBA" id="ARBA00022448"/>
    </source>
</evidence>
<dbReference type="Gene3D" id="3.40.50.300">
    <property type="entry name" value="P-loop containing nucleotide triphosphate hydrolases"/>
    <property type="match status" value="1"/>
</dbReference>
<dbReference type="EMBL" id="QXRZ01000008">
    <property type="protein sequence ID" value="RIL41719.1"/>
    <property type="molecule type" value="Genomic_DNA"/>
</dbReference>
<comment type="caution">
    <text evidence="6">The sequence shown here is derived from an EMBL/GenBank/DDBJ whole genome shotgun (WGS) entry which is preliminary data.</text>
</comment>
<keyword evidence="2" id="KW-0813">Transport</keyword>
<proteinExistence type="inferred from homology"/>
<evidence type="ECO:0000256" key="1">
    <source>
        <dbReference type="ARBA" id="ARBA00005417"/>
    </source>
</evidence>
<dbReference type="PANTHER" id="PTHR42734">
    <property type="entry name" value="METAL TRANSPORT SYSTEM ATP-BINDING PROTEIN TM_0124-RELATED"/>
    <property type="match status" value="1"/>
</dbReference>
<comment type="similarity">
    <text evidence="1">Belongs to the ABC transporter superfamily.</text>
</comment>